<gene>
    <name evidence="3" type="ORF">R3Q59_14690</name>
</gene>
<feature type="domain" description="Luciferase-like" evidence="2">
    <location>
        <begin position="17"/>
        <end position="299"/>
    </location>
</feature>
<accession>A0ABU4CDX9</accession>
<name>A0ABU4CDX9_RHOJO</name>
<dbReference type="InterPro" id="IPR019949">
    <property type="entry name" value="CmoO-like"/>
</dbReference>
<dbReference type="RefSeq" id="WP_317568721.1">
    <property type="nucleotide sequence ID" value="NZ_JAWLKA010000007.1"/>
</dbReference>
<dbReference type="EMBL" id="JAWLKA010000007">
    <property type="protein sequence ID" value="MDV6281758.1"/>
    <property type="molecule type" value="Genomic_DNA"/>
</dbReference>
<reference evidence="3 4" key="1">
    <citation type="submission" date="2023-10" db="EMBL/GenBank/DDBJ databases">
        <title>Development of a sustainable strategy for remediation of hydrocarbon-contaminated territories based on the waste exchange concept.</title>
        <authorList>
            <person name="Krivoruchko A."/>
        </authorList>
    </citation>
    <scope>NUCLEOTIDE SEQUENCE [LARGE SCALE GENOMIC DNA]</scope>
    <source>
        <strain evidence="3 4">IEGM 60</strain>
    </source>
</reference>
<organism evidence="3 4">
    <name type="scientific">Rhodococcus jostii</name>
    <dbReference type="NCBI Taxonomy" id="132919"/>
    <lineage>
        <taxon>Bacteria</taxon>
        <taxon>Bacillati</taxon>
        <taxon>Actinomycetota</taxon>
        <taxon>Actinomycetes</taxon>
        <taxon>Mycobacteriales</taxon>
        <taxon>Nocardiaceae</taxon>
        <taxon>Rhodococcus</taxon>
    </lineage>
</organism>
<protein>
    <submittedName>
        <fullName evidence="3">LLM class flavin-dependent oxidoreductase</fullName>
        <ecNumber evidence="3">1.-.-.-</ecNumber>
    </submittedName>
</protein>
<comment type="similarity">
    <text evidence="1">To bacterial alkanal monooxygenase alpha and beta chains.</text>
</comment>
<dbReference type="InterPro" id="IPR011251">
    <property type="entry name" value="Luciferase-like_dom"/>
</dbReference>
<dbReference type="Pfam" id="PF00296">
    <property type="entry name" value="Bac_luciferase"/>
    <property type="match status" value="1"/>
</dbReference>
<evidence type="ECO:0000259" key="2">
    <source>
        <dbReference type="Pfam" id="PF00296"/>
    </source>
</evidence>
<keyword evidence="4" id="KW-1185">Reference proteome</keyword>
<comment type="caution">
    <text evidence="3">The sequence shown here is derived from an EMBL/GenBank/DDBJ whole genome shotgun (WGS) entry which is preliminary data.</text>
</comment>
<dbReference type="InterPro" id="IPR050766">
    <property type="entry name" value="Bact_Lucif_Oxidored"/>
</dbReference>
<dbReference type="PANTHER" id="PTHR30137">
    <property type="entry name" value="LUCIFERASE-LIKE MONOOXYGENASE"/>
    <property type="match status" value="1"/>
</dbReference>
<dbReference type="SUPFAM" id="SSF51679">
    <property type="entry name" value="Bacterial luciferase-like"/>
    <property type="match status" value="1"/>
</dbReference>
<keyword evidence="3" id="KW-0560">Oxidoreductase</keyword>
<evidence type="ECO:0000256" key="1">
    <source>
        <dbReference type="ARBA" id="ARBA00007789"/>
    </source>
</evidence>
<dbReference type="GO" id="GO:0016491">
    <property type="term" value="F:oxidoreductase activity"/>
    <property type="evidence" value="ECO:0007669"/>
    <property type="project" value="UniProtKB-KW"/>
</dbReference>
<dbReference type="NCBIfam" id="TIGR03558">
    <property type="entry name" value="oxido_grp_1"/>
    <property type="match status" value="1"/>
</dbReference>
<dbReference type="PANTHER" id="PTHR30137:SF6">
    <property type="entry name" value="LUCIFERASE-LIKE MONOOXYGENASE"/>
    <property type="match status" value="1"/>
</dbReference>
<dbReference type="EC" id="1.-.-.-" evidence="3"/>
<dbReference type="Gene3D" id="3.20.20.30">
    <property type="entry name" value="Luciferase-like domain"/>
    <property type="match status" value="1"/>
</dbReference>
<dbReference type="InterPro" id="IPR036661">
    <property type="entry name" value="Luciferase-like_sf"/>
</dbReference>
<evidence type="ECO:0000313" key="4">
    <source>
        <dbReference type="Proteomes" id="UP001185737"/>
    </source>
</evidence>
<dbReference type="Proteomes" id="UP001185737">
    <property type="component" value="Unassembled WGS sequence"/>
</dbReference>
<sequence length="331" mass="35940">MNHLRDIPLSLLNLAPIRHGGTATEALHETIELARKAEEFGYHRYWIAEHHNMAAVASAATSVLIGQVAAATERIKVGSGGIMLPNHAPYVVAEQFGTLASLYPGRIDLGLGRAPGTDPWTAQALRRGDATADDFPAQVADVRRYLAPGKTTRRVRAIPGEGTNVPLYILGSSTFGAALAAKEGLPFVFASHFAPNQLSAALDIYRANFRPSENLDKPHAVVGVNVIAADTDRSAQHIFTTLQRKFLTLIRGELQNLPPVDDIDQLWSPQEASAVGAMLRASCVGSPDTVRDGLNELVKHTQADELIVLTETWEFKDRIRSYELLAELKTA</sequence>
<evidence type="ECO:0000313" key="3">
    <source>
        <dbReference type="EMBL" id="MDV6281758.1"/>
    </source>
</evidence>
<proteinExistence type="predicted"/>